<dbReference type="InterPro" id="IPR013656">
    <property type="entry name" value="PAS_4"/>
</dbReference>
<evidence type="ECO:0000259" key="15">
    <source>
        <dbReference type="PROSITE" id="PS50112"/>
    </source>
</evidence>
<keyword evidence="8" id="KW-0902">Two-component regulatory system</keyword>
<dbReference type="Pfam" id="PF02518">
    <property type="entry name" value="HATPase_c"/>
    <property type="match status" value="1"/>
</dbReference>
<dbReference type="PROSITE" id="PS50112">
    <property type="entry name" value="PAS"/>
    <property type="match status" value="1"/>
</dbReference>
<evidence type="ECO:0000256" key="6">
    <source>
        <dbReference type="ARBA" id="ARBA00022777"/>
    </source>
</evidence>
<evidence type="ECO:0000256" key="4">
    <source>
        <dbReference type="ARBA" id="ARBA00022679"/>
    </source>
</evidence>
<dbReference type="Gene3D" id="3.30.450.20">
    <property type="entry name" value="PAS domain"/>
    <property type="match status" value="1"/>
</dbReference>
<dbReference type="RefSeq" id="WP_183948167.1">
    <property type="nucleotide sequence ID" value="NZ_JACHHX010000008.1"/>
</dbReference>
<evidence type="ECO:0000313" key="17">
    <source>
        <dbReference type="Proteomes" id="UP000519004"/>
    </source>
</evidence>
<evidence type="ECO:0000256" key="9">
    <source>
        <dbReference type="ARBA" id="ARBA00023231"/>
    </source>
</evidence>
<dbReference type="InterPro" id="IPR003594">
    <property type="entry name" value="HATPase_dom"/>
</dbReference>
<dbReference type="EMBL" id="JACHHX010000008">
    <property type="protein sequence ID" value="MBB5015479.1"/>
    <property type="molecule type" value="Genomic_DNA"/>
</dbReference>
<keyword evidence="5" id="KW-0547">Nucleotide-binding</keyword>
<evidence type="ECO:0000256" key="8">
    <source>
        <dbReference type="ARBA" id="ARBA00023012"/>
    </source>
</evidence>
<evidence type="ECO:0000256" key="7">
    <source>
        <dbReference type="ARBA" id="ARBA00022840"/>
    </source>
</evidence>
<dbReference type="CDD" id="cd00130">
    <property type="entry name" value="PAS"/>
    <property type="match status" value="1"/>
</dbReference>
<evidence type="ECO:0000256" key="1">
    <source>
        <dbReference type="ARBA" id="ARBA00000085"/>
    </source>
</evidence>
<evidence type="ECO:0000256" key="2">
    <source>
        <dbReference type="ARBA" id="ARBA00012438"/>
    </source>
</evidence>
<dbReference type="SUPFAM" id="SSF55874">
    <property type="entry name" value="ATPase domain of HSP90 chaperone/DNA topoisomerase II/histidine kinase"/>
    <property type="match status" value="1"/>
</dbReference>
<dbReference type="InterPro" id="IPR035965">
    <property type="entry name" value="PAS-like_dom_sf"/>
</dbReference>
<evidence type="ECO:0000256" key="12">
    <source>
        <dbReference type="ARBA" id="ARBA00042313"/>
    </source>
</evidence>
<feature type="domain" description="PAS" evidence="15">
    <location>
        <begin position="6"/>
        <end position="53"/>
    </location>
</feature>
<evidence type="ECO:0000259" key="14">
    <source>
        <dbReference type="PROSITE" id="PS50109"/>
    </source>
</evidence>
<gene>
    <name evidence="16" type="ORF">HNQ58_001383</name>
</gene>
<evidence type="ECO:0000256" key="11">
    <source>
        <dbReference type="ARBA" id="ARBA00039567"/>
    </source>
</evidence>
<dbReference type="InterPro" id="IPR000014">
    <property type="entry name" value="PAS"/>
</dbReference>
<keyword evidence="17" id="KW-1185">Reference proteome</keyword>
<comment type="function">
    <text evidence="10">Member of the two-component regulatory system NtrB/NtrC, which controls expression of the nitrogen-regulated (ntr) genes in response to nitrogen limitation. Under conditions of nitrogen limitation, NtrB autophosphorylates and transfers the phosphoryl group to NtrC. In the presence of nitrogen, acts as a phosphatase that dephosphorylates and inactivates NtrC.</text>
</comment>
<name>A0A7W7XZT2_9GAMM</name>
<accession>A0A7W7XZT2</accession>
<dbReference type="PRINTS" id="PR00344">
    <property type="entry name" value="BCTRLSENSOR"/>
</dbReference>
<dbReference type="SMART" id="SM00387">
    <property type="entry name" value="HATPase_c"/>
    <property type="match status" value="1"/>
</dbReference>
<dbReference type="GO" id="GO:0005524">
    <property type="term" value="F:ATP binding"/>
    <property type="evidence" value="ECO:0007669"/>
    <property type="project" value="UniProtKB-KW"/>
</dbReference>
<evidence type="ECO:0000256" key="3">
    <source>
        <dbReference type="ARBA" id="ARBA00022553"/>
    </source>
</evidence>
<dbReference type="Gene3D" id="3.30.565.10">
    <property type="entry name" value="Histidine kinase-like ATPase, C-terminal domain"/>
    <property type="match status" value="1"/>
</dbReference>
<keyword evidence="9" id="KW-0535">Nitrogen fixation</keyword>
<keyword evidence="7" id="KW-0067">ATP-binding</keyword>
<dbReference type="CDD" id="cd00082">
    <property type="entry name" value="HisKA"/>
    <property type="match status" value="1"/>
</dbReference>
<dbReference type="AlphaFoldDB" id="A0A7W7XZT2"/>
<feature type="domain" description="Histidine kinase" evidence="14">
    <location>
        <begin position="128"/>
        <end position="338"/>
    </location>
</feature>
<evidence type="ECO:0000256" key="10">
    <source>
        <dbReference type="ARBA" id="ARBA00037696"/>
    </source>
</evidence>
<dbReference type="InterPro" id="IPR036097">
    <property type="entry name" value="HisK_dim/P_sf"/>
</dbReference>
<evidence type="ECO:0000313" key="16">
    <source>
        <dbReference type="EMBL" id="MBB5015479.1"/>
    </source>
</evidence>
<dbReference type="GO" id="GO:0000155">
    <property type="term" value="F:phosphorelay sensor kinase activity"/>
    <property type="evidence" value="ECO:0007669"/>
    <property type="project" value="InterPro"/>
</dbReference>
<comment type="catalytic activity">
    <reaction evidence="1">
        <text>ATP + protein L-histidine = ADP + protein N-phospho-L-histidine.</text>
        <dbReference type="EC" id="2.7.13.3"/>
    </reaction>
</comment>
<sequence>MPDSPALEALATPVAWTDGDGRLTGCNPAFARWLGVSARRLVGQTLDELDAEDGRLADLAARLDEGDAAVLVRRTRMRSPAGSEHFADLWLSREADGGLRLEAHATEEFPGEDPATLLPAALSAALKGLAHEIRNPLAGLKGAAQLLARRSEDANSRELIDLLRAEVERLEALVERLLNPAPPRALAPLNIHAVLERVRLLADAEAGWAVKIERDYDPSLPELRGDADRLTQALWNLVRNALESGAGSVTLRSRAEHHVLIGDVAHRLAIRVEIADDGRGVPEELAERIFLPLVSGRAEGTGLGLPLAQQVAREHGGSLGYRSRPGHTVFTLLLPCLPPEHEASEAATADASAQAGEG</sequence>
<dbReference type="Proteomes" id="UP000519004">
    <property type="component" value="Unassembled WGS sequence"/>
</dbReference>
<dbReference type="SUPFAM" id="SSF55785">
    <property type="entry name" value="PYP-like sensor domain (PAS domain)"/>
    <property type="match status" value="1"/>
</dbReference>
<evidence type="ECO:0000256" key="13">
    <source>
        <dbReference type="ARBA" id="ARBA00043094"/>
    </source>
</evidence>
<dbReference type="InterPro" id="IPR003661">
    <property type="entry name" value="HisK_dim/P_dom"/>
</dbReference>
<organism evidence="16 17">
    <name type="scientific">Rehaibacterium terrae</name>
    <dbReference type="NCBI Taxonomy" id="1341696"/>
    <lineage>
        <taxon>Bacteria</taxon>
        <taxon>Pseudomonadati</taxon>
        <taxon>Pseudomonadota</taxon>
        <taxon>Gammaproteobacteria</taxon>
        <taxon>Lysobacterales</taxon>
        <taxon>Lysobacteraceae</taxon>
        <taxon>Rehaibacterium</taxon>
    </lineage>
</organism>
<dbReference type="Gene3D" id="1.10.287.130">
    <property type="match status" value="1"/>
</dbReference>
<dbReference type="PANTHER" id="PTHR43065">
    <property type="entry name" value="SENSOR HISTIDINE KINASE"/>
    <property type="match status" value="1"/>
</dbReference>
<dbReference type="SMART" id="SM00388">
    <property type="entry name" value="HisKA"/>
    <property type="match status" value="1"/>
</dbReference>
<keyword evidence="4 16" id="KW-0808">Transferase</keyword>
<evidence type="ECO:0000256" key="5">
    <source>
        <dbReference type="ARBA" id="ARBA00022741"/>
    </source>
</evidence>
<dbReference type="InterPro" id="IPR005467">
    <property type="entry name" value="His_kinase_dom"/>
</dbReference>
<dbReference type="SUPFAM" id="SSF47384">
    <property type="entry name" value="Homodimeric domain of signal transducing histidine kinase"/>
    <property type="match status" value="1"/>
</dbReference>
<dbReference type="InterPro" id="IPR036890">
    <property type="entry name" value="HATPase_C_sf"/>
</dbReference>
<keyword evidence="3" id="KW-0597">Phosphoprotein</keyword>
<protein>
    <recommendedName>
        <fullName evidence="11">Sensory histidine kinase/phosphatase NtrB</fullName>
        <ecNumber evidence="2">2.7.13.3</ecNumber>
    </recommendedName>
    <alternativeName>
        <fullName evidence="12">Nitrogen regulation protein NR(II)</fullName>
    </alternativeName>
    <alternativeName>
        <fullName evidence="13">Nitrogen regulator II</fullName>
    </alternativeName>
</protein>
<keyword evidence="6 16" id="KW-0418">Kinase</keyword>
<comment type="caution">
    <text evidence="16">The sequence shown here is derived from an EMBL/GenBank/DDBJ whole genome shotgun (WGS) entry which is preliminary data.</text>
</comment>
<dbReference type="PANTHER" id="PTHR43065:SF16">
    <property type="entry name" value="SENSORY HISTIDINE KINASE_PHOSPHATASE NTRB"/>
    <property type="match status" value="1"/>
</dbReference>
<dbReference type="InterPro" id="IPR004358">
    <property type="entry name" value="Sig_transdc_His_kin-like_C"/>
</dbReference>
<dbReference type="Pfam" id="PF00512">
    <property type="entry name" value="HisKA"/>
    <property type="match status" value="1"/>
</dbReference>
<dbReference type="PROSITE" id="PS50109">
    <property type="entry name" value="HIS_KIN"/>
    <property type="match status" value="1"/>
</dbReference>
<proteinExistence type="predicted"/>
<reference evidence="16 17" key="1">
    <citation type="submission" date="2020-08" db="EMBL/GenBank/DDBJ databases">
        <title>Genomic Encyclopedia of Type Strains, Phase IV (KMG-IV): sequencing the most valuable type-strain genomes for metagenomic binning, comparative biology and taxonomic classification.</title>
        <authorList>
            <person name="Goeker M."/>
        </authorList>
    </citation>
    <scope>NUCLEOTIDE SEQUENCE [LARGE SCALE GENOMIC DNA]</scope>
    <source>
        <strain evidence="16 17">DSM 25897</strain>
    </source>
</reference>
<dbReference type="EC" id="2.7.13.3" evidence="2"/>
<dbReference type="Pfam" id="PF08448">
    <property type="entry name" value="PAS_4"/>
    <property type="match status" value="1"/>
</dbReference>